<dbReference type="InterPro" id="IPR022637">
    <property type="entry name" value="DNA_polIII_beta_cen"/>
</dbReference>
<dbReference type="AlphaFoldDB" id="A0A7G8T7A0"/>
<comment type="subunit">
    <text evidence="10">Forms a ring-shaped head-to-tail homodimer around DNA.</text>
</comment>
<keyword evidence="7 10" id="KW-0235">DNA replication</keyword>
<dbReference type="InterPro" id="IPR022634">
    <property type="entry name" value="DNA_polIII_beta_N"/>
</dbReference>
<dbReference type="GO" id="GO:0005737">
    <property type="term" value="C:cytoplasm"/>
    <property type="evidence" value="ECO:0007669"/>
    <property type="project" value="UniProtKB-SubCell"/>
</dbReference>
<dbReference type="InterPro" id="IPR001001">
    <property type="entry name" value="DNA_polIII_beta"/>
</dbReference>
<dbReference type="InterPro" id="IPR046938">
    <property type="entry name" value="DNA_clamp_sf"/>
</dbReference>
<dbReference type="GO" id="GO:0006271">
    <property type="term" value="P:DNA strand elongation involved in DNA replication"/>
    <property type="evidence" value="ECO:0007669"/>
    <property type="project" value="TreeGrafter"/>
</dbReference>
<dbReference type="KEGG" id="cfem:HCR03_12105"/>
<evidence type="ECO:0000256" key="3">
    <source>
        <dbReference type="ARBA" id="ARBA00021035"/>
    </source>
</evidence>
<dbReference type="RefSeq" id="WP_066645461.1">
    <property type="nucleotide sequence ID" value="NZ_CP060286.1"/>
</dbReference>
<keyword evidence="8 10" id="KW-0239">DNA-directed DNA polymerase</keyword>
<evidence type="ECO:0000259" key="11">
    <source>
        <dbReference type="Pfam" id="PF00712"/>
    </source>
</evidence>
<sequence length="369" mass="40308">MKITCDKQKLNEAVLNIQRAVSTKSSVPALEGILIRADEGTVLLCGYDLELGITTILDCRVEEKGSVVLSAKLFGEIVRRLPAATVTVSSDEKQMTTIQSGEAEYSIVGIPAQEYPELPAVGGESSLKIPSGILRSMIRQTLFAVADTDAKPIHTGTLFELEPDCLRLVSVDGYRLAIREEPIGCELETSFVVPGKTLAEVLKLLGDDDTEVELQIGRRHILFSIDNYTVISRLLEGEFLDYRAAVPNDCTTELKVSTQSFIGSVERVSLLITDRLKSPVRCVFGDGEIKVSCSTAIGRASDKLEARITGNALEMGFNNRFLLDALRNTECDEVRVQLNGPLSPMRVLPCEGKAFLFLVLPVRLKSSGE</sequence>
<dbReference type="Pfam" id="PF02767">
    <property type="entry name" value="DNA_pol3_beta_2"/>
    <property type="match status" value="1"/>
</dbReference>
<dbReference type="GO" id="GO:0008408">
    <property type="term" value="F:3'-5' exonuclease activity"/>
    <property type="evidence" value="ECO:0007669"/>
    <property type="project" value="InterPro"/>
</dbReference>
<dbReference type="GO" id="GO:0009360">
    <property type="term" value="C:DNA polymerase III complex"/>
    <property type="evidence" value="ECO:0007669"/>
    <property type="project" value="InterPro"/>
</dbReference>
<dbReference type="PANTHER" id="PTHR30478">
    <property type="entry name" value="DNA POLYMERASE III SUBUNIT BETA"/>
    <property type="match status" value="1"/>
</dbReference>
<accession>A0A7G8T7A0</accession>
<comment type="function">
    <text evidence="10">Confers DNA tethering and processivity to DNA polymerases and other proteins. Acts as a clamp, forming a ring around DNA (a reaction catalyzed by the clamp-loading complex) which diffuses in an ATP-independent manner freely and bidirectionally along dsDNA. Initially characterized for its ability to contact the catalytic subunit of DNA polymerase III (Pol III), a complex, multichain enzyme responsible for most of the replicative synthesis in bacteria; Pol III exhibits 3'-5' exonuclease proofreading activity. The beta chain is required for initiation of replication as well as for processivity of DNA replication.</text>
</comment>
<protein>
    <recommendedName>
        <fullName evidence="3 10">Beta sliding clamp</fullName>
    </recommendedName>
</protein>
<evidence type="ECO:0000256" key="10">
    <source>
        <dbReference type="PIRNR" id="PIRNR000804"/>
    </source>
</evidence>
<dbReference type="GO" id="GO:0003887">
    <property type="term" value="F:DNA-directed DNA polymerase activity"/>
    <property type="evidence" value="ECO:0007669"/>
    <property type="project" value="UniProtKB-UniRule"/>
</dbReference>
<dbReference type="InterPro" id="IPR022635">
    <property type="entry name" value="DNA_polIII_beta_C"/>
</dbReference>
<dbReference type="Pfam" id="PF02768">
    <property type="entry name" value="DNA_pol3_beta_3"/>
    <property type="match status" value="1"/>
</dbReference>
<dbReference type="SMART" id="SM00480">
    <property type="entry name" value="POL3Bc"/>
    <property type="match status" value="1"/>
</dbReference>
<reference evidence="14 15" key="1">
    <citation type="submission" date="2020-08" db="EMBL/GenBank/DDBJ databases">
        <title>The isolate Caproiciproducens sp. 7D4C2 produces n-caproate at mildly acidic conditions from hexoses: genome and rBOX comparison with related strains and chain-elongating bacteria.</title>
        <authorList>
            <person name="Esquivel-Elizondo S."/>
            <person name="Bagci C."/>
            <person name="Temovska M."/>
            <person name="Jeon B.S."/>
            <person name="Bessarab I."/>
            <person name="Williams R.B.H."/>
            <person name="Huson D.H."/>
            <person name="Angenent L.T."/>
        </authorList>
    </citation>
    <scope>NUCLEOTIDE SEQUENCE [LARGE SCALE GENOMIC DNA]</scope>
    <source>
        <strain evidence="14 15">7D4C2</strain>
    </source>
</reference>
<keyword evidence="5 10" id="KW-0808">Transferase</keyword>
<dbReference type="GO" id="GO:0003677">
    <property type="term" value="F:DNA binding"/>
    <property type="evidence" value="ECO:0007669"/>
    <property type="project" value="UniProtKB-UniRule"/>
</dbReference>
<dbReference type="PANTHER" id="PTHR30478:SF0">
    <property type="entry name" value="BETA SLIDING CLAMP"/>
    <property type="match status" value="1"/>
</dbReference>
<evidence type="ECO:0000256" key="5">
    <source>
        <dbReference type="ARBA" id="ARBA00022679"/>
    </source>
</evidence>
<dbReference type="CDD" id="cd00140">
    <property type="entry name" value="beta_clamp"/>
    <property type="match status" value="1"/>
</dbReference>
<evidence type="ECO:0000256" key="8">
    <source>
        <dbReference type="ARBA" id="ARBA00022932"/>
    </source>
</evidence>
<dbReference type="EMBL" id="CP060286">
    <property type="protein sequence ID" value="QNK39491.1"/>
    <property type="molecule type" value="Genomic_DNA"/>
</dbReference>
<keyword evidence="6 10" id="KW-0548">Nucleotidyltransferase</keyword>
<evidence type="ECO:0000256" key="4">
    <source>
        <dbReference type="ARBA" id="ARBA00022490"/>
    </source>
</evidence>
<feature type="domain" description="DNA polymerase III beta sliding clamp N-terminal" evidence="11">
    <location>
        <begin position="1"/>
        <end position="119"/>
    </location>
</feature>
<evidence type="ECO:0000259" key="13">
    <source>
        <dbReference type="Pfam" id="PF02768"/>
    </source>
</evidence>
<dbReference type="PIRSF" id="PIRSF000804">
    <property type="entry name" value="DNA_pol_III_b"/>
    <property type="match status" value="1"/>
</dbReference>
<dbReference type="Gene3D" id="3.70.10.10">
    <property type="match status" value="1"/>
</dbReference>
<evidence type="ECO:0000256" key="2">
    <source>
        <dbReference type="ARBA" id="ARBA00010752"/>
    </source>
</evidence>
<dbReference type="Proteomes" id="UP000515909">
    <property type="component" value="Chromosome"/>
</dbReference>
<comment type="similarity">
    <text evidence="2 10">Belongs to the beta sliding clamp family.</text>
</comment>
<feature type="domain" description="DNA polymerase III beta sliding clamp C-terminal" evidence="13">
    <location>
        <begin position="245"/>
        <end position="363"/>
    </location>
</feature>
<dbReference type="Pfam" id="PF00712">
    <property type="entry name" value="DNA_pol3_beta"/>
    <property type="match status" value="1"/>
</dbReference>
<evidence type="ECO:0000256" key="9">
    <source>
        <dbReference type="ARBA" id="ARBA00023125"/>
    </source>
</evidence>
<feature type="domain" description="DNA polymerase III beta sliding clamp central" evidence="12">
    <location>
        <begin position="129"/>
        <end position="239"/>
    </location>
</feature>
<evidence type="ECO:0000256" key="1">
    <source>
        <dbReference type="ARBA" id="ARBA00004496"/>
    </source>
</evidence>
<evidence type="ECO:0000256" key="7">
    <source>
        <dbReference type="ARBA" id="ARBA00022705"/>
    </source>
</evidence>
<gene>
    <name evidence="14" type="primary">dnaN</name>
    <name evidence="14" type="ORF">HCR03_12105</name>
</gene>
<dbReference type="SUPFAM" id="SSF55979">
    <property type="entry name" value="DNA clamp"/>
    <property type="match status" value="3"/>
</dbReference>
<name>A0A7G8T7A0_9FIRM</name>
<evidence type="ECO:0000259" key="12">
    <source>
        <dbReference type="Pfam" id="PF02767"/>
    </source>
</evidence>
<organism evidence="14 15">
    <name type="scientific">Caproicibacter fermentans</name>
    <dbReference type="NCBI Taxonomy" id="2576756"/>
    <lineage>
        <taxon>Bacteria</taxon>
        <taxon>Bacillati</taxon>
        <taxon>Bacillota</taxon>
        <taxon>Clostridia</taxon>
        <taxon>Eubacteriales</taxon>
        <taxon>Acutalibacteraceae</taxon>
        <taxon>Caproicibacter</taxon>
    </lineage>
</organism>
<evidence type="ECO:0000313" key="14">
    <source>
        <dbReference type="EMBL" id="QNK39491.1"/>
    </source>
</evidence>
<comment type="subcellular location">
    <subcellularLocation>
        <location evidence="1 10">Cytoplasm</location>
    </subcellularLocation>
</comment>
<evidence type="ECO:0000256" key="6">
    <source>
        <dbReference type="ARBA" id="ARBA00022695"/>
    </source>
</evidence>
<dbReference type="Gene3D" id="3.10.150.10">
    <property type="entry name" value="DNA Polymerase III, subunit A, domain 2"/>
    <property type="match status" value="1"/>
</dbReference>
<dbReference type="NCBIfam" id="TIGR00663">
    <property type="entry name" value="dnan"/>
    <property type="match status" value="1"/>
</dbReference>
<keyword evidence="9" id="KW-0238">DNA-binding</keyword>
<keyword evidence="4 10" id="KW-0963">Cytoplasm</keyword>
<proteinExistence type="inferred from homology"/>
<evidence type="ECO:0000313" key="15">
    <source>
        <dbReference type="Proteomes" id="UP000515909"/>
    </source>
</evidence>